<keyword evidence="5 8" id="KW-0799">Topoisomerase</keyword>
<evidence type="ECO:0000256" key="10">
    <source>
        <dbReference type="SAM" id="Coils"/>
    </source>
</evidence>
<sequence length="884" mass="98895">MDENQTIDQDRIMKVNIEEEMKSSYIDYSMSVIVARALPDVRDGFKPVHRRILYGMLGLGNTSDKPYKKCARVVGDVLGKYHPHGDSSVYGALVRMGQEWNMRYKLVDGQGNFGSVDGDSPAAMRYTECRLSKMGEHIMDDIDKDTVDMVNNFDDTLKEPAVMPTMIPNLLVNGGNGIAVGMATNIPTHNLGEVIDGCCAYIDNPDIDIEGLMSYIPAPDFPTGAYIYGLDGVRSAYETGRGRIIMRAKAEIESDDHGDRIVVDEIPYGVNKQQLIEYIAELVKEGKLEGVSNVNDETGRQGMRIVVDVKRDANAKVVLNKLFKMTALQSSFSVNCIALVPNKNDHSLLRPKLLNLKECIGYFIDHRHEVTIRRTQFDLKKAHERAHILKGLIIACDNIDEVVHIIRASKTPAEAQANLEKRFNLDNIQSKAIVDMRLSQLTGLRMEQLHAEYEELMKRIEYLQQILDDPELCKKVMKDELQNVKQQYGDVRRTQIIPDEHEFNAEDFYPNDPVVITVSHLGYIKRTPLSDFREQARGGVGSKGAHTRDKDFTEYIYPATMHQTMLFFTKKGRCYWLHCYDIPEGEKTSKGRAIQNLLNIDPGDSVNAFLRLRGRGLENEEFVNSHYVVFATKNGTVKKTSLKEYSRPRTNGVIAINIAEGDEVVDVRLTNGRNELILADRNGRAVRFDEADIRTMGRTATGVRGMRLDGGDDAVVGMIVVNDASKESVMVVSEEGYGKRSEVEDYRKTSRGGKGVKTLAVTDKTGRLVAIKNVTDENDLMIINKSGIVIRLAVADVRIMGRATQGVRLINLTKKNDVIASVCKVMSSELEAMVEAESRQKFSENNEHFAQSTTAADAQDAPTEVGESQEPEMEGDDQNGNTDE</sequence>
<feature type="short sequence motif" description="GyrA-box" evidence="8">
    <location>
        <begin position="535"/>
        <end position="541"/>
    </location>
</feature>
<dbReference type="NCBIfam" id="TIGR01063">
    <property type="entry name" value="gyrA"/>
    <property type="match status" value="1"/>
</dbReference>
<dbReference type="InterPro" id="IPR005743">
    <property type="entry name" value="GyrA"/>
</dbReference>
<dbReference type="InterPro" id="IPR013758">
    <property type="entry name" value="Topo_IIA_A/C_ab"/>
</dbReference>
<dbReference type="PANTHER" id="PTHR43493:SF5">
    <property type="entry name" value="DNA GYRASE SUBUNIT A, CHLOROPLASTIC_MITOCHONDRIAL"/>
    <property type="match status" value="1"/>
</dbReference>
<name>A0ABV1FN03_9BACT</name>
<dbReference type="EC" id="5.6.2.2" evidence="8"/>
<dbReference type="Gene3D" id="1.10.268.10">
    <property type="entry name" value="Topoisomerase, domain 3"/>
    <property type="match status" value="1"/>
</dbReference>
<comment type="subcellular location">
    <subcellularLocation>
        <location evidence="8">Cytoplasm</location>
    </subcellularLocation>
</comment>
<dbReference type="SUPFAM" id="SSF101904">
    <property type="entry name" value="GyrA/ParC C-terminal domain-like"/>
    <property type="match status" value="1"/>
</dbReference>
<dbReference type="Pfam" id="PF03989">
    <property type="entry name" value="DNA_gyraseA_C"/>
    <property type="match status" value="6"/>
</dbReference>
<comment type="similarity">
    <text evidence="2 8">Belongs to the type II topoisomerase GyrA/ParC subunit family.</text>
</comment>
<evidence type="ECO:0000313" key="14">
    <source>
        <dbReference type="Proteomes" id="UP001487296"/>
    </source>
</evidence>
<evidence type="ECO:0000256" key="6">
    <source>
        <dbReference type="ARBA" id="ARBA00023125"/>
    </source>
</evidence>
<keyword evidence="8" id="KW-0963">Cytoplasm</keyword>
<comment type="function">
    <text evidence="8">A type II topoisomerase that negatively supercoils closed circular double-stranded (ds) DNA in an ATP-dependent manner to modulate DNA topology and maintain chromosomes in an underwound state. Negative supercoiling favors strand separation, and DNA replication, transcription, recombination and repair, all of which involve strand separation. Also able to catalyze the interconversion of other topological isomers of dsDNA rings, including catenanes and knotted rings. Type II topoisomerases break and join 2 DNA strands simultaneously in an ATP-dependent manner.</text>
</comment>
<comment type="miscellaneous">
    <text evidence="8">Few gyrases are as efficient as E.coli at forming negative supercoils. Not all organisms have 2 type II topoisomerases; in organisms with a single type II topoisomerase this enzyme also has to decatenate newly replicated chromosomes.</text>
</comment>
<dbReference type="SMART" id="SM00434">
    <property type="entry name" value="TOP4c"/>
    <property type="match status" value="1"/>
</dbReference>
<feature type="compositionally biased region" description="Acidic residues" evidence="11">
    <location>
        <begin position="867"/>
        <end position="884"/>
    </location>
</feature>
<feature type="compositionally biased region" description="Basic and acidic residues" evidence="11">
    <location>
        <begin position="838"/>
        <end position="847"/>
    </location>
</feature>
<keyword evidence="14" id="KW-1185">Reference proteome</keyword>
<comment type="subunit">
    <text evidence="8">Heterotetramer, composed of two GyrA and two GyrB chains. In the heterotetramer, GyrA contains the active site tyrosine that forms a transient covalent intermediate with DNA, while GyrB binds cofactors and catalyzes ATP hydrolysis.</text>
</comment>
<dbReference type="GO" id="GO:0003918">
    <property type="term" value="F:DNA topoisomerase type II (double strand cut, ATP-hydrolyzing) activity"/>
    <property type="evidence" value="ECO:0007669"/>
    <property type="project" value="UniProtKB-EC"/>
</dbReference>
<feature type="region of interest" description="Disordered" evidence="11">
    <location>
        <begin position="838"/>
        <end position="884"/>
    </location>
</feature>
<dbReference type="Gene3D" id="3.90.199.10">
    <property type="entry name" value="Topoisomerase II, domain 5"/>
    <property type="match status" value="1"/>
</dbReference>
<feature type="coiled-coil region" evidence="10">
    <location>
        <begin position="446"/>
        <end position="494"/>
    </location>
</feature>
<feature type="domain" description="Topo IIA-type catalytic" evidence="12">
    <location>
        <begin position="38"/>
        <end position="508"/>
    </location>
</feature>
<reference evidence="13 14" key="1">
    <citation type="submission" date="2024-04" db="EMBL/GenBank/DDBJ databases">
        <title>Human intestinal bacterial collection.</title>
        <authorList>
            <person name="Pauvert C."/>
            <person name="Hitch T.C.A."/>
            <person name="Clavel T."/>
        </authorList>
    </citation>
    <scope>NUCLEOTIDE SEQUENCE [LARGE SCALE GENOMIC DNA]</scope>
    <source>
        <strain evidence="13 14">CLA-AA-H145</strain>
    </source>
</reference>
<dbReference type="HAMAP" id="MF_01897">
    <property type="entry name" value="GyrA"/>
    <property type="match status" value="1"/>
</dbReference>
<comment type="caution">
    <text evidence="13">The sequence shown here is derived from an EMBL/GenBank/DDBJ whole genome shotgun (WGS) entry which is preliminary data.</text>
</comment>
<evidence type="ECO:0000256" key="7">
    <source>
        <dbReference type="ARBA" id="ARBA00023235"/>
    </source>
</evidence>
<dbReference type="InterPro" id="IPR050220">
    <property type="entry name" value="Type_II_DNA_Topoisomerases"/>
</dbReference>
<dbReference type="Proteomes" id="UP001487296">
    <property type="component" value="Unassembled WGS sequence"/>
</dbReference>
<dbReference type="PANTHER" id="PTHR43493">
    <property type="entry name" value="DNA GYRASE/TOPOISOMERASE SUBUNIT A"/>
    <property type="match status" value="1"/>
</dbReference>
<dbReference type="InterPro" id="IPR013757">
    <property type="entry name" value="Topo_IIA_A_a_sf"/>
</dbReference>
<dbReference type="InterPro" id="IPR035516">
    <property type="entry name" value="Gyrase/topoIV_suA_C"/>
</dbReference>
<dbReference type="CDD" id="cd00187">
    <property type="entry name" value="TOP4c"/>
    <property type="match status" value="1"/>
</dbReference>
<evidence type="ECO:0000256" key="2">
    <source>
        <dbReference type="ARBA" id="ARBA00008263"/>
    </source>
</evidence>
<evidence type="ECO:0000256" key="11">
    <source>
        <dbReference type="SAM" id="MobiDB-lite"/>
    </source>
</evidence>
<evidence type="ECO:0000259" key="12">
    <source>
        <dbReference type="PROSITE" id="PS52040"/>
    </source>
</evidence>
<dbReference type="NCBIfam" id="NF004044">
    <property type="entry name" value="PRK05561.1"/>
    <property type="match status" value="1"/>
</dbReference>
<organism evidence="13 14">
    <name type="scientific">Hallella faecis</name>
    <dbReference type="NCBI Taxonomy" id="2841596"/>
    <lineage>
        <taxon>Bacteria</taxon>
        <taxon>Pseudomonadati</taxon>
        <taxon>Bacteroidota</taxon>
        <taxon>Bacteroidia</taxon>
        <taxon>Bacteroidales</taxon>
        <taxon>Prevotellaceae</taxon>
        <taxon>Hallella</taxon>
    </lineage>
</organism>
<dbReference type="Gene3D" id="3.30.1360.40">
    <property type="match status" value="1"/>
</dbReference>
<feature type="compositionally biased region" description="Low complexity" evidence="11">
    <location>
        <begin position="850"/>
        <end position="861"/>
    </location>
</feature>
<accession>A0ABV1FN03</accession>
<dbReference type="InterPro" id="IPR002205">
    <property type="entry name" value="Topo_IIA_dom_A"/>
</dbReference>
<dbReference type="RefSeq" id="WP_215758774.1">
    <property type="nucleotide sequence ID" value="NZ_JAHKBE010000002.1"/>
</dbReference>
<dbReference type="Pfam" id="PF00521">
    <property type="entry name" value="DNA_topoisoIV"/>
    <property type="match status" value="1"/>
</dbReference>
<proteinExistence type="inferred from homology"/>
<evidence type="ECO:0000256" key="5">
    <source>
        <dbReference type="ARBA" id="ARBA00023029"/>
    </source>
</evidence>
<keyword evidence="3 8" id="KW-0547">Nucleotide-binding</keyword>
<evidence type="ECO:0000313" key="13">
    <source>
        <dbReference type="EMBL" id="MEQ2485781.1"/>
    </source>
</evidence>
<dbReference type="PROSITE" id="PS52040">
    <property type="entry name" value="TOPO_IIA"/>
    <property type="match status" value="1"/>
</dbReference>
<protein>
    <recommendedName>
        <fullName evidence="8">DNA gyrase subunit A</fullName>
        <ecNumber evidence="8">5.6.2.2</ecNumber>
    </recommendedName>
</protein>
<gene>
    <name evidence="8 13" type="primary">gyrA</name>
    <name evidence="13" type="ORF">AAAT34_01775</name>
</gene>
<dbReference type="EMBL" id="JBBNFP010000003">
    <property type="protein sequence ID" value="MEQ2485781.1"/>
    <property type="molecule type" value="Genomic_DNA"/>
</dbReference>
<keyword evidence="10" id="KW-0175">Coiled coil</keyword>
<feature type="active site" description="O-(5'-phospho-DNA)-tyrosine intermediate" evidence="8 9">
    <location>
        <position position="126"/>
    </location>
</feature>
<dbReference type="SUPFAM" id="SSF56719">
    <property type="entry name" value="Type II DNA topoisomerase"/>
    <property type="match status" value="1"/>
</dbReference>
<keyword evidence="4 8" id="KW-0067">ATP-binding</keyword>
<dbReference type="Gene3D" id="2.120.10.90">
    <property type="entry name" value="DNA gyrase/topoisomerase IV, subunit A, C-terminal"/>
    <property type="match status" value="1"/>
</dbReference>
<keyword evidence="7 8" id="KW-0413">Isomerase</keyword>
<evidence type="ECO:0000256" key="4">
    <source>
        <dbReference type="ARBA" id="ARBA00022840"/>
    </source>
</evidence>
<evidence type="ECO:0000256" key="3">
    <source>
        <dbReference type="ARBA" id="ARBA00022741"/>
    </source>
</evidence>
<keyword evidence="6 8" id="KW-0238">DNA-binding</keyword>
<evidence type="ECO:0000256" key="9">
    <source>
        <dbReference type="PROSITE-ProRule" id="PRU01384"/>
    </source>
</evidence>
<dbReference type="InterPro" id="IPR006691">
    <property type="entry name" value="GyrA/parC_rep"/>
</dbReference>
<comment type="catalytic activity">
    <reaction evidence="1 8 9">
        <text>ATP-dependent breakage, passage and rejoining of double-stranded DNA.</text>
        <dbReference type="EC" id="5.6.2.2"/>
    </reaction>
</comment>
<evidence type="ECO:0000256" key="8">
    <source>
        <dbReference type="HAMAP-Rule" id="MF_01897"/>
    </source>
</evidence>
<dbReference type="InterPro" id="IPR013760">
    <property type="entry name" value="Topo_IIA-like_dom_sf"/>
</dbReference>
<dbReference type="NCBIfam" id="NF004043">
    <property type="entry name" value="PRK05560.1"/>
    <property type="match status" value="1"/>
</dbReference>
<evidence type="ECO:0000256" key="1">
    <source>
        <dbReference type="ARBA" id="ARBA00000185"/>
    </source>
</evidence>